<dbReference type="InterPro" id="IPR005303">
    <property type="entry name" value="MOCOS_middle"/>
</dbReference>
<keyword evidence="1" id="KW-0472">Membrane</keyword>
<name>H2YY36_CIOSA</name>
<keyword evidence="1" id="KW-1133">Transmembrane helix</keyword>
<dbReference type="Pfam" id="PF03476">
    <property type="entry name" value="MOSC_N"/>
    <property type="match status" value="1"/>
</dbReference>
<dbReference type="PANTHER" id="PTHR14237:SF19">
    <property type="entry name" value="MITOCHONDRIAL AMIDOXIME REDUCING COMPONENT 1"/>
    <property type="match status" value="1"/>
</dbReference>
<keyword evidence="1" id="KW-0812">Transmembrane</keyword>
<dbReference type="HOGENOM" id="CLU_028286_6_1_1"/>
<dbReference type="Proteomes" id="UP000007875">
    <property type="component" value="Unassembled WGS sequence"/>
</dbReference>
<dbReference type="SUPFAM" id="SSF141673">
    <property type="entry name" value="MOSC N-terminal domain-like"/>
    <property type="match status" value="1"/>
</dbReference>
<feature type="domain" description="MOSC" evidence="2">
    <location>
        <begin position="176"/>
        <end position="330"/>
    </location>
</feature>
<dbReference type="AlphaFoldDB" id="H2YY36"/>
<reference evidence="4" key="1">
    <citation type="submission" date="2003-08" db="EMBL/GenBank/DDBJ databases">
        <authorList>
            <person name="Birren B."/>
            <person name="Nusbaum C."/>
            <person name="Abebe A."/>
            <person name="Abouelleil A."/>
            <person name="Adekoya E."/>
            <person name="Ait-zahra M."/>
            <person name="Allen N."/>
            <person name="Allen T."/>
            <person name="An P."/>
            <person name="Anderson M."/>
            <person name="Anderson S."/>
            <person name="Arachchi H."/>
            <person name="Armbruster J."/>
            <person name="Bachantsang P."/>
            <person name="Baldwin J."/>
            <person name="Barry A."/>
            <person name="Bayul T."/>
            <person name="Blitshsteyn B."/>
            <person name="Bloom T."/>
            <person name="Blye J."/>
            <person name="Boguslavskiy L."/>
            <person name="Borowsky M."/>
            <person name="Boukhgalter B."/>
            <person name="Brunache A."/>
            <person name="Butler J."/>
            <person name="Calixte N."/>
            <person name="Calvo S."/>
            <person name="Camarata J."/>
            <person name="Campo K."/>
            <person name="Chang J."/>
            <person name="Cheshatsang Y."/>
            <person name="Citroen M."/>
            <person name="Collymore A."/>
            <person name="Considine T."/>
            <person name="Cook A."/>
            <person name="Cooke P."/>
            <person name="Corum B."/>
            <person name="Cuomo C."/>
            <person name="David R."/>
            <person name="Dawoe T."/>
            <person name="Degray S."/>
            <person name="Dodge S."/>
            <person name="Dooley K."/>
            <person name="Dorje P."/>
            <person name="Dorjee K."/>
            <person name="Dorris L."/>
            <person name="Duffey N."/>
            <person name="Dupes A."/>
            <person name="Elkins T."/>
            <person name="Engels R."/>
            <person name="Erickson J."/>
            <person name="Farina A."/>
            <person name="Faro S."/>
            <person name="Ferreira P."/>
            <person name="Fischer H."/>
            <person name="Fitzgerald M."/>
            <person name="Foley K."/>
            <person name="Gage D."/>
            <person name="Galagan J."/>
            <person name="Gearin G."/>
            <person name="Gnerre S."/>
            <person name="Gnirke A."/>
            <person name="Goyette A."/>
            <person name="Graham J."/>
            <person name="Grandbois E."/>
            <person name="Gyaltsen K."/>
            <person name="Hafez N."/>
            <person name="Hagopian D."/>
            <person name="Hagos B."/>
            <person name="Hall J."/>
            <person name="Hatcher B."/>
            <person name="Heller A."/>
            <person name="Higgins H."/>
            <person name="Honan T."/>
            <person name="Horn A."/>
            <person name="Houde N."/>
            <person name="Hughes L."/>
            <person name="Hulme W."/>
            <person name="Husby E."/>
            <person name="Iliev I."/>
            <person name="Jaffe D."/>
            <person name="Jones C."/>
            <person name="Kamal M."/>
            <person name="Kamat A."/>
            <person name="Kamvysselis M."/>
            <person name="Karlsson E."/>
            <person name="Kells C."/>
            <person name="Kieu A."/>
            <person name="Kisner P."/>
            <person name="Kodira C."/>
            <person name="Kulbokas E."/>
            <person name="Labutti K."/>
            <person name="Lama D."/>
            <person name="Landers T."/>
            <person name="Leger J."/>
            <person name="Levine S."/>
            <person name="Lewis D."/>
            <person name="Lewis T."/>
            <person name="Lindblad-toh K."/>
            <person name="Liu X."/>
            <person name="Lokyitsang T."/>
            <person name="Lokyitsang Y."/>
            <person name="Lucien O."/>
            <person name="Lui A."/>
            <person name="Ma L.J."/>
            <person name="Mabbitt R."/>
            <person name="Macdonald J."/>
            <person name="Maclean C."/>
            <person name="Major J."/>
            <person name="Manning J."/>
            <person name="Marabella R."/>
            <person name="Maru K."/>
            <person name="Matthews C."/>
            <person name="Mauceli E."/>
            <person name="Mccarthy M."/>
            <person name="Mcdonough S."/>
            <person name="Mcghee T."/>
            <person name="Meldrim J."/>
            <person name="Meneus L."/>
            <person name="Mesirov J."/>
            <person name="Mihalev A."/>
            <person name="Mihova T."/>
            <person name="Mikkelsen T."/>
            <person name="Mlenga V."/>
            <person name="Moru K."/>
            <person name="Mozes J."/>
            <person name="Mulrain L."/>
            <person name="Munson G."/>
            <person name="Naylor J."/>
            <person name="Newes C."/>
            <person name="Nguyen C."/>
            <person name="Nguyen N."/>
            <person name="Nguyen T."/>
            <person name="Nicol R."/>
            <person name="Nielsen C."/>
            <person name="Nizzari M."/>
            <person name="Norbu C."/>
            <person name="Norbu N."/>
            <person name="O'donnell P."/>
            <person name="Okoawo O."/>
            <person name="O'leary S."/>
            <person name="Omotosho B."/>
            <person name="O'neill K."/>
            <person name="Osman S."/>
            <person name="Parker S."/>
            <person name="Perrin D."/>
            <person name="Phunkhang P."/>
            <person name="Piqani B."/>
            <person name="Purcell S."/>
            <person name="Rachupka T."/>
            <person name="Ramasamy U."/>
            <person name="Rameau R."/>
            <person name="Ray V."/>
            <person name="Raymond C."/>
            <person name="Retta R."/>
            <person name="Richardson S."/>
            <person name="Rise C."/>
            <person name="Rodriguez J."/>
            <person name="Rogers J."/>
            <person name="Rogov P."/>
            <person name="Rutman M."/>
            <person name="Schupbach R."/>
            <person name="Seaman C."/>
            <person name="Settipalli S."/>
            <person name="Sharpe T."/>
            <person name="Sheridan J."/>
            <person name="Sherpa N."/>
            <person name="Shi J."/>
            <person name="Smirnov S."/>
            <person name="Smith C."/>
            <person name="Sougnez C."/>
            <person name="Spencer B."/>
            <person name="Stalker J."/>
            <person name="Stange-thomann N."/>
            <person name="Stavropoulos S."/>
            <person name="Stetson K."/>
            <person name="Stone C."/>
            <person name="Stone S."/>
            <person name="Stubbs M."/>
            <person name="Talamas J."/>
            <person name="Tchuinga P."/>
            <person name="Tenzing P."/>
            <person name="Tesfaye S."/>
            <person name="Theodore J."/>
            <person name="Thoulutsang Y."/>
            <person name="Topham K."/>
            <person name="Towey S."/>
            <person name="Tsamla T."/>
            <person name="Tsomo N."/>
            <person name="Vallee D."/>
            <person name="Vassiliev H."/>
            <person name="Venkataraman V."/>
            <person name="Vinson J."/>
            <person name="Vo A."/>
            <person name="Wade C."/>
            <person name="Wang S."/>
            <person name="Wangchuk T."/>
            <person name="Wangdi T."/>
            <person name="Whittaker C."/>
            <person name="Wilkinson J."/>
            <person name="Wu Y."/>
            <person name="Wyman D."/>
            <person name="Yadav S."/>
            <person name="Yang S."/>
            <person name="Yang X."/>
            <person name="Yeager S."/>
            <person name="Yee E."/>
            <person name="Young G."/>
            <person name="Zainoun J."/>
            <person name="Zembeck L."/>
            <person name="Zimmer A."/>
            <person name="Zody M."/>
            <person name="Lander E."/>
        </authorList>
    </citation>
    <scope>NUCLEOTIDE SEQUENCE [LARGE SCALE GENOMIC DNA]</scope>
</reference>
<feature type="transmembrane region" description="Helical" evidence="1">
    <location>
        <begin position="6"/>
        <end position="23"/>
    </location>
</feature>
<reference evidence="3" key="3">
    <citation type="submission" date="2025-09" db="UniProtKB">
        <authorList>
            <consortium name="Ensembl"/>
        </authorList>
    </citation>
    <scope>IDENTIFICATION</scope>
</reference>
<dbReference type="InterPro" id="IPR005302">
    <property type="entry name" value="MoCF_Sase_C"/>
</dbReference>
<organism evidence="3 4">
    <name type="scientific">Ciona savignyi</name>
    <name type="common">Pacific transparent sea squirt</name>
    <dbReference type="NCBI Taxonomy" id="51511"/>
    <lineage>
        <taxon>Eukaryota</taxon>
        <taxon>Metazoa</taxon>
        <taxon>Chordata</taxon>
        <taxon>Tunicata</taxon>
        <taxon>Ascidiacea</taxon>
        <taxon>Phlebobranchia</taxon>
        <taxon>Cionidae</taxon>
        <taxon>Ciona</taxon>
    </lineage>
</organism>
<evidence type="ECO:0000313" key="3">
    <source>
        <dbReference type="Ensembl" id="ENSCSAVP00000010247.1"/>
    </source>
</evidence>
<reference evidence="3" key="2">
    <citation type="submission" date="2025-08" db="UniProtKB">
        <authorList>
            <consortium name="Ensembl"/>
        </authorList>
    </citation>
    <scope>IDENTIFICATION</scope>
</reference>
<evidence type="ECO:0000259" key="2">
    <source>
        <dbReference type="PROSITE" id="PS51340"/>
    </source>
</evidence>
<dbReference type="GeneTree" id="ENSGT00940000165578"/>
<dbReference type="GO" id="GO:0030170">
    <property type="term" value="F:pyridoxal phosphate binding"/>
    <property type="evidence" value="ECO:0007669"/>
    <property type="project" value="InterPro"/>
</dbReference>
<proteinExistence type="predicted"/>
<evidence type="ECO:0000313" key="4">
    <source>
        <dbReference type="Proteomes" id="UP000007875"/>
    </source>
</evidence>
<evidence type="ECO:0000256" key="1">
    <source>
        <dbReference type="SAM" id="Phobius"/>
    </source>
</evidence>
<protein>
    <recommendedName>
        <fullName evidence="2">MOSC domain-containing protein</fullName>
    </recommendedName>
</protein>
<dbReference type="GO" id="GO:0003824">
    <property type="term" value="F:catalytic activity"/>
    <property type="evidence" value="ECO:0007669"/>
    <property type="project" value="InterPro"/>
</dbReference>
<dbReference type="PROSITE" id="PS51340">
    <property type="entry name" value="MOSC"/>
    <property type="match status" value="1"/>
</dbReference>
<dbReference type="Pfam" id="PF03473">
    <property type="entry name" value="MOSC"/>
    <property type="match status" value="1"/>
</dbReference>
<dbReference type="PANTHER" id="PTHR14237">
    <property type="entry name" value="MOLYBDOPTERIN COFACTOR SULFURASE MOSC"/>
    <property type="match status" value="1"/>
</dbReference>
<dbReference type="Ensembl" id="ENSCSAVT00000010372.1">
    <property type="protein sequence ID" value="ENSCSAVP00000010247.1"/>
    <property type="gene ID" value="ENSCSAVG00000006039.1"/>
</dbReference>
<keyword evidence="4" id="KW-1185">Reference proteome</keyword>
<dbReference type="GO" id="GO:0030151">
    <property type="term" value="F:molybdenum ion binding"/>
    <property type="evidence" value="ECO:0007669"/>
    <property type="project" value="InterPro"/>
</dbReference>
<sequence>MQHSKFAIASGIAVGGVLAYLAYRHLRKQRNNWKKIGVITNVFIHPIKSCDGIEISSATCTQHGLYYNTSNIMDRGFLVTQPDGTGLTANGYPCMVKISIEVQDNGGSLILNAPGMDAIKFKVPVPSKEARALVCRVFGEEVPGIDCGDEVATWLQKYISVPDIRLQYHPNTASVRPLCQRDRYALLRPHNQNNGNPIYHNFAPYNMLSEESLHDVIERLDKNDNFSVKNFRPNFLISGCSPYEENLWTRYKIGSAEFKFAKHCQRGLKTTIDMDTGIMRKNEEPLTTLRTFRLCKPEEKEIYGTSPILGVDLGITKTGSVSVGDVVYAC</sequence>
<accession>H2YY36</accession>